<evidence type="ECO:0000256" key="3">
    <source>
        <dbReference type="ARBA" id="ARBA00022837"/>
    </source>
</evidence>
<keyword evidence="1" id="KW-0479">Metal-binding</keyword>
<reference evidence="7 8" key="1">
    <citation type="journal article" date="2017" name="Mol. Plant">
        <title>The Genome of Medicinal Plant Macleaya cordata Provides New Insights into Benzylisoquinoline Alkaloids Metabolism.</title>
        <authorList>
            <person name="Liu X."/>
            <person name="Liu Y."/>
            <person name="Huang P."/>
            <person name="Ma Y."/>
            <person name="Qing Z."/>
            <person name="Tang Q."/>
            <person name="Cao H."/>
            <person name="Cheng P."/>
            <person name="Zheng Y."/>
            <person name="Yuan Z."/>
            <person name="Zhou Y."/>
            <person name="Liu J."/>
            <person name="Tang Z."/>
            <person name="Zhuo Y."/>
            <person name="Zhang Y."/>
            <person name="Yu L."/>
            <person name="Huang J."/>
            <person name="Yang P."/>
            <person name="Peng Q."/>
            <person name="Zhang J."/>
            <person name="Jiang W."/>
            <person name="Zhang Z."/>
            <person name="Lin K."/>
            <person name="Ro D.K."/>
            <person name="Chen X."/>
            <person name="Xiong X."/>
            <person name="Shang Y."/>
            <person name="Huang S."/>
            <person name="Zeng J."/>
        </authorList>
    </citation>
    <scope>NUCLEOTIDE SEQUENCE [LARGE SCALE GENOMIC DNA]</scope>
    <source>
        <strain evidence="8">cv. BLH2017</strain>
        <tissue evidence="7">Root</tissue>
    </source>
</reference>
<evidence type="ECO:0000256" key="5">
    <source>
        <dbReference type="ARBA" id="ARBA00023302"/>
    </source>
</evidence>
<dbReference type="GO" id="GO:0001786">
    <property type="term" value="F:phosphatidylserine binding"/>
    <property type="evidence" value="ECO:0007669"/>
    <property type="project" value="TreeGrafter"/>
</dbReference>
<dbReference type="GO" id="GO:0005544">
    <property type="term" value="F:calcium-dependent phospholipid binding"/>
    <property type="evidence" value="ECO:0007669"/>
    <property type="project" value="UniProtKB-KW"/>
</dbReference>
<dbReference type="GO" id="GO:0005509">
    <property type="term" value="F:calcium ion binding"/>
    <property type="evidence" value="ECO:0007669"/>
    <property type="project" value="InterPro"/>
</dbReference>
<comment type="caution">
    <text evidence="7">The sequence shown here is derived from an EMBL/GenBank/DDBJ whole genome shotgun (WGS) entry which is preliminary data.</text>
</comment>
<comment type="similarity">
    <text evidence="6">Belongs to the annexin family.</text>
</comment>
<dbReference type="EMBL" id="MVGT01001096">
    <property type="protein sequence ID" value="OVA13740.1"/>
    <property type="molecule type" value="Genomic_DNA"/>
</dbReference>
<keyword evidence="2 6" id="KW-0677">Repeat</keyword>
<keyword evidence="5 6" id="KW-0111">Calcium/phospholipid-binding</keyword>
<dbReference type="InterPro" id="IPR037104">
    <property type="entry name" value="Annexin_sf"/>
</dbReference>
<proteinExistence type="inferred from homology"/>
<dbReference type="GO" id="GO:0009651">
    <property type="term" value="P:response to salt stress"/>
    <property type="evidence" value="ECO:0007669"/>
    <property type="project" value="TreeGrafter"/>
</dbReference>
<dbReference type="PANTHER" id="PTHR10502:SF99">
    <property type="entry name" value="ANNEXIN D3"/>
    <property type="match status" value="1"/>
</dbReference>
<evidence type="ECO:0000256" key="2">
    <source>
        <dbReference type="ARBA" id="ARBA00022737"/>
    </source>
</evidence>
<dbReference type="Proteomes" id="UP000195402">
    <property type="component" value="Unassembled WGS sequence"/>
</dbReference>
<sequence>MGSIRIPDLVPSPTQDRMVTSCDAILYGIELLAGWGTDEKAVIWVLGHRNADQRKKIRDTYQHLYNESLIDRLHSELSGDFRNAVILWTLDPAERDAKLIREALDVKKNKKKSSVKELQVIVETACTTSPHHLIAVRQSYCSLFDCSLEEDISSYVNLPSLRKLLLGLVSSYRYDGEMVDGNVAKLEAAKLRDAIEKKQLDHDDVVLILSTRNIFQLKATFECYRLDYMNPIDQDIKSCGTGDLESILQMVVQCIEAPEKHFAEVVRDSIVGLGTDEDSLTRAIVSRAEIDMMKIRGVYFDTYKSSLDNAVVDDTSGDYKDFLMTLLGAKI</sequence>
<organism evidence="7 8">
    <name type="scientific">Macleaya cordata</name>
    <name type="common">Five-seeded plume-poppy</name>
    <name type="synonym">Bocconia cordata</name>
    <dbReference type="NCBI Taxonomy" id="56857"/>
    <lineage>
        <taxon>Eukaryota</taxon>
        <taxon>Viridiplantae</taxon>
        <taxon>Streptophyta</taxon>
        <taxon>Embryophyta</taxon>
        <taxon>Tracheophyta</taxon>
        <taxon>Spermatophyta</taxon>
        <taxon>Magnoliopsida</taxon>
        <taxon>Ranunculales</taxon>
        <taxon>Papaveraceae</taxon>
        <taxon>Papaveroideae</taxon>
        <taxon>Macleaya</taxon>
    </lineage>
</organism>
<evidence type="ECO:0000313" key="7">
    <source>
        <dbReference type="EMBL" id="OVA13740.1"/>
    </source>
</evidence>
<dbReference type="GO" id="GO:0009409">
    <property type="term" value="P:response to cold"/>
    <property type="evidence" value="ECO:0007669"/>
    <property type="project" value="TreeGrafter"/>
</dbReference>
<dbReference type="SMART" id="SM00335">
    <property type="entry name" value="ANX"/>
    <property type="match status" value="3"/>
</dbReference>
<dbReference type="GO" id="GO:0005886">
    <property type="term" value="C:plasma membrane"/>
    <property type="evidence" value="ECO:0007669"/>
    <property type="project" value="TreeGrafter"/>
</dbReference>
<dbReference type="Gene3D" id="1.10.220.10">
    <property type="entry name" value="Annexin"/>
    <property type="match status" value="4"/>
</dbReference>
<evidence type="ECO:0000256" key="4">
    <source>
        <dbReference type="ARBA" id="ARBA00023216"/>
    </source>
</evidence>
<dbReference type="PANTHER" id="PTHR10502">
    <property type="entry name" value="ANNEXIN"/>
    <property type="match status" value="1"/>
</dbReference>
<evidence type="ECO:0000313" key="8">
    <source>
        <dbReference type="Proteomes" id="UP000195402"/>
    </source>
</evidence>
<dbReference type="PROSITE" id="PS51897">
    <property type="entry name" value="ANNEXIN_2"/>
    <property type="match status" value="4"/>
</dbReference>
<dbReference type="AlphaFoldDB" id="A0A200QTG3"/>
<accession>A0A200QTG3</accession>
<protein>
    <recommendedName>
        <fullName evidence="6">Annexin</fullName>
    </recommendedName>
</protein>
<dbReference type="GO" id="GO:0009408">
    <property type="term" value="P:response to heat"/>
    <property type="evidence" value="ECO:0007669"/>
    <property type="project" value="TreeGrafter"/>
</dbReference>
<keyword evidence="3 6" id="KW-0106">Calcium</keyword>
<dbReference type="InterPro" id="IPR001464">
    <property type="entry name" value="Annexin"/>
</dbReference>
<dbReference type="GO" id="GO:0009414">
    <property type="term" value="P:response to water deprivation"/>
    <property type="evidence" value="ECO:0007669"/>
    <property type="project" value="TreeGrafter"/>
</dbReference>
<dbReference type="PROSITE" id="PS00223">
    <property type="entry name" value="ANNEXIN_1"/>
    <property type="match status" value="1"/>
</dbReference>
<dbReference type="Pfam" id="PF00191">
    <property type="entry name" value="Annexin"/>
    <property type="match status" value="3"/>
</dbReference>
<dbReference type="InterPro" id="IPR018502">
    <property type="entry name" value="Annexin_repeat"/>
</dbReference>
<dbReference type="SUPFAM" id="SSF47874">
    <property type="entry name" value="Annexin"/>
    <property type="match status" value="1"/>
</dbReference>
<gene>
    <name evidence="7" type="ORF">BVC80_577g11</name>
</gene>
<dbReference type="FunCoup" id="A0A200QTG3">
    <property type="interactions" value="61"/>
</dbReference>
<dbReference type="FunFam" id="1.10.220.10:FF:000001">
    <property type="entry name" value="Annexin"/>
    <property type="match status" value="1"/>
</dbReference>
<dbReference type="GO" id="GO:0005737">
    <property type="term" value="C:cytoplasm"/>
    <property type="evidence" value="ECO:0007669"/>
    <property type="project" value="TreeGrafter"/>
</dbReference>
<comment type="domain">
    <text evidence="6">A pair of annexin repeats may form one binding site for calcium and phospholipid.</text>
</comment>
<dbReference type="InParanoid" id="A0A200QTG3"/>
<dbReference type="FunFam" id="1.10.220.10:FF:000009">
    <property type="entry name" value="Annexin"/>
    <property type="match status" value="1"/>
</dbReference>
<keyword evidence="8" id="KW-1185">Reference proteome</keyword>
<name>A0A200QTG3_MACCD</name>
<dbReference type="OrthoDB" id="37886at2759"/>
<dbReference type="FunFam" id="1.10.220.10:FF:000006">
    <property type="entry name" value="Annexin"/>
    <property type="match status" value="1"/>
</dbReference>
<dbReference type="PRINTS" id="PR00196">
    <property type="entry name" value="ANNEXIN"/>
</dbReference>
<dbReference type="OMA" id="VRGPLMQ"/>
<evidence type="ECO:0000256" key="1">
    <source>
        <dbReference type="ARBA" id="ARBA00022723"/>
    </source>
</evidence>
<dbReference type="InterPro" id="IPR018252">
    <property type="entry name" value="Annexin_repeat_CS"/>
</dbReference>
<dbReference type="STRING" id="56857.A0A200QTG3"/>
<keyword evidence="4 6" id="KW-0041">Annexin</keyword>
<evidence type="ECO:0000256" key="6">
    <source>
        <dbReference type="RuleBase" id="RU003540"/>
    </source>
</evidence>